<accession>A0AA39ICE1</accession>
<protein>
    <submittedName>
        <fullName evidence="1">Uncharacterized protein</fullName>
    </submittedName>
</protein>
<evidence type="ECO:0000313" key="2">
    <source>
        <dbReference type="Proteomes" id="UP001175226"/>
    </source>
</evidence>
<dbReference type="EMBL" id="JAUEPT010000279">
    <property type="protein sequence ID" value="KAK0421840.1"/>
    <property type="molecule type" value="Genomic_DNA"/>
</dbReference>
<comment type="caution">
    <text evidence="1">The sequence shown here is derived from an EMBL/GenBank/DDBJ whole genome shotgun (WGS) entry which is preliminary data.</text>
</comment>
<dbReference type="Proteomes" id="UP001175226">
    <property type="component" value="Unassembled WGS sequence"/>
</dbReference>
<proteinExistence type="predicted"/>
<evidence type="ECO:0000313" key="1">
    <source>
        <dbReference type="EMBL" id="KAK0421840.1"/>
    </source>
</evidence>
<gene>
    <name evidence="1" type="ORF">EV421DRAFT_1745867</name>
</gene>
<name>A0AA39ICE1_9AGAR</name>
<organism evidence="1 2">
    <name type="scientific">Armillaria borealis</name>
    <dbReference type="NCBI Taxonomy" id="47425"/>
    <lineage>
        <taxon>Eukaryota</taxon>
        <taxon>Fungi</taxon>
        <taxon>Dikarya</taxon>
        <taxon>Basidiomycota</taxon>
        <taxon>Agaricomycotina</taxon>
        <taxon>Agaricomycetes</taxon>
        <taxon>Agaricomycetidae</taxon>
        <taxon>Agaricales</taxon>
        <taxon>Marasmiineae</taxon>
        <taxon>Physalacriaceae</taxon>
        <taxon>Armillaria</taxon>
    </lineage>
</organism>
<keyword evidence="2" id="KW-1185">Reference proteome</keyword>
<reference evidence="1" key="1">
    <citation type="submission" date="2023-06" db="EMBL/GenBank/DDBJ databases">
        <authorList>
            <consortium name="Lawrence Berkeley National Laboratory"/>
            <person name="Ahrendt S."/>
            <person name="Sahu N."/>
            <person name="Indic B."/>
            <person name="Wong-Bajracharya J."/>
            <person name="Merenyi Z."/>
            <person name="Ke H.-M."/>
            <person name="Monk M."/>
            <person name="Kocsube S."/>
            <person name="Drula E."/>
            <person name="Lipzen A."/>
            <person name="Balint B."/>
            <person name="Henrissat B."/>
            <person name="Andreopoulos B."/>
            <person name="Martin F.M."/>
            <person name="Harder C.B."/>
            <person name="Rigling D."/>
            <person name="Ford K.L."/>
            <person name="Foster G.D."/>
            <person name="Pangilinan J."/>
            <person name="Papanicolaou A."/>
            <person name="Barry K."/>
            <person name="LaButti K."/>
            <person name="Viragh M."/>
            <person name="Koriabine M."/>
            <person name="Yan M."/>
            <person name="Riley R."/>
            <person name="Champramary S."/>
            <person name="Plett K.L."/>
            <person name="Tsai I.J."/>
            <person name="Slot J."/>
            <person name="Sipos G."/>
            <person name="Plett J."/>
            <person name="Nagy L.G."/>
            <person name="Grigoriev I.V."/>
        </authorList>
    </citation>
    <scope>NUCLEOTIDE SEQUENCE</scope>
    <source>
        <strain evidence="1">FPL87.14</strain>
    </source>
</reference>
<dbReference type="AlphaFoldDB" id="A0AA39ICE1"/>
<sequence>MASLFRAYKSVVLDSALLVRRPMLAQCGIVLFGSNDIITQQLIEKKGLRRHTVIPAVYTKIGQSAFAIQAIRDNPTTFYSQSKSAEEMGGWKHTENGIISQDRRRPGNRLLTCQEVAHKVTPRAFRKTRKILPMIARFTSSRSSMDLVNAVTLFPIKMVAHVKGSWLAENLQNEAAFHATYLQGKTAPVHGGIWAANTTWGGGAVVCSIMKYHWRIGGPYNTPGNRPVLLVTRSLPQTPIDHPVKRWDAWELEEVGLCLELLGNKRFKDDSGARQLLRDYASHKNAEPNKEKRYFIQSLFKRRTILFVVPGSTGWNRHHITPTSGDR</sequence>